<sequence length="287" mass="31866">MMKLLADSTCDISQDVLTSYSIDLIPLTVTIEGTDYQDRIDITTDSYFQKLQAGSEQASTGAPSPRLYADVFQKAVDDGHKEILCICMSSGTSASYQSGELGKSQFLEEHPESDVKIHILDSKSMSHGSGWLLMKSAQMRDNGYSFEDIVHFVETHKTKVNHYLSVDDLSHLIRSGRISGASAVIGKLLNIKPIMSMKDGKGAVVAKERGRNRVFKHYIEEFSKRIDTEQTNFVLIGYTTDRQVALDLQDKLRSETTFTGDIYIMQMGVAVATHVGPGGLSLFFMEK</sequence>
<keyword evidence="4" id="KW-1185">Reference proteome</keyword>
<dbReference type="PANTHER" id="PTHR33434:SF3">
    <property type="entry name" value="DEGV DOMAIN-CONTAINING PROTEIN YITS"/>
    <property type="match status" value="1"/>
</dbReference>
<organism evidence="3 4">
    <name type="scientific">Tetzosporium hominis</name>
    <dbReference type="NCBI Taxonomy" id="2020506"/>
    <lineage>
        <taxon>Bacteria</taxon>
        <taxon>Bacillati</taxon>
        <taxon>Bacillota</taxon>
        <taxon>Bacilli</taxon>
        <taxon>Bacillales</taxon>
        <taxon>Caryophanaceae</taxon>
        <taxon>Tetzosporium</taxon>
    </lineage>
</organism>
<dbReference type="InterPro" id="IPR050270">
    <property type="entry name" value="DegV_domain_contain"/>
</dbReference>
<keyword evidence="2" id="KW-0446">Lipid-binding</keyword>
<dbReference type="PANTHER" id="PTHR33434">
    <property type="entry name" value="DEGV DOMAIN-CONTAINING PROTEIN DR_1986-RELATED"/>
    <property type="match status" value="1"/>
</dbReference>
<gene>
    <name evidence="3" type="ORF">CF394_06145</name>
</gene>
<dbReference type="Pfam" id="PF02645">
    <property type="entry name" value="DegV"/>
    <property type="match status" value="1"/>
</dbReference>
<dbReference type="InterPro" id="IPR043168">
    <property type="entry name" value="DegV_C"/>
</dbReference>
<comment type="function">
    <text evidence="1">May bind long-chain fatty acids, such as palmitate, and may play a role in lipid transport or fatty acid metabolism.</text>
</comment>
<dbReference type="PROSITE" id="PS51482">
    <property type="entry name" value="DEGV"/>
    <property type="match status" value="1"/>
</dbReference>
<dbReference type="NCBIfam" id="TIGR00762">
    <property type="entry name" value="DegV"/>
    <property type="match status" value="1"/>
</dbReference>
<evidence type="ECO:0000256" key="1">
    <source>
        <dbReference type="ARBA" id="ARBA00003238"/>
    </source>
</evidence>
<dbReference type="AlphaFoldDB" id="A0A264W5L2"/>
<name>A0A264W5L2_9BACL</name>
<evidence type="ECO:0000256" key="2">
    <source>
        <dbReference type="ARBA" id="ARBA00023121"/>
    </source>
</evidence>
<dbReference type="Gene3D" id="3.30.1180.10">
    <property type="match status" value="1"/>
</dbReference>
<comment type="caution">
    <text evidence="3">The sequence shown here is derived from an EMBL/GenBank/DDBJ whole genome shotgun (WGS) entry which is preliminary data.</text>
</comment>
<dbReference type="RefSeq" id="WP_094942357.1">
    <property type="nucleotide sequence ID" value="NZ_NOKQ01000196.1"/>
</dbReference>
<dbReference type="Gene3D" id="3.40.50.10170">
    <property type="match status" value="1"/>
</dbReference>
<protein>
    <submittedName>
        <fullName evidence="3">Fatty acid-binding protein DegV</fullName>
    </submittedName>
</protein>
<dbReference type="OrthoDB" id="9781230at2"/>
<dbReference type="EMBL" id="NOKQ01000196">
    <property type="protein sequence ID" value="OZS78337.1"/>
    <property type="molecule type" value="Genomic_DNA"/>
</dbReference>
<dbReference type="GO" id="GO:0008289">
    <property type="term" value="F:lipid binding"/>
    <property type="evidence" value="ECO:0007669"/>
    <property type="project" value="UniProtKB-KW"/>
</dbReference>
<evidence type="ECO:0000313" key="4">
    <source>
        <dbReference type="Proteomes" id="UP000217065"/>
    </source>
</evidence>
<evidence type="ECO:0000313" key="3">
    <source>
        <dbReference type="EMBL" id="OZS78337.1"/>
    </source>
</evidence>
<dbReference type="InterPro" id="IPR003797">
    <property type="entry name" value="DegV"/>
</dbReference>
<dbReference type="Proteomes" id="UP000217065">
    <property type="component" value="Unassembled WGS sequence"/>
</dbReference>
<reference evidence="3 4" key="1">
    <citation type="submission" date="2017-07" db="EMBL/GenBank/DDBJ databases">
        <title>Tetzosporium hominis gen.nov. sp.nov.</title>
        <authorList>
            <person name="Tetz G."/>
            <person name="Tetz V."/>
        </authorList>
    </citation>
    <scope>NUCLEOTIDE SEQUENCE [LARGE SCALE GENOMIC DNA]</scope>
    <source>
        <strain evidence="3 4">VT-49</strain>
    </source>
</reference>
<proteinExistence type="predicted"/>
<accession>A0A264W5L2</accession>
<dbReference type="SUPFAM" id="SSF82549">
    <property type="entry name" value="DAK1/DegV-like"/>
    <property type="match status" value="1"/>
</dbReference>